<reference evidence="6" key="1">
    <citation type="submission" date="2016-01" db="EMBL/GenBank/DDBJ databases">
        <authorList>
            <person name="Peeters C."/>
        </authorList>
    </citation>
    <scope>NUCLEOTIDE SEQUENCE [LARGE SCALE GENOMIC DNA]</scope>
    <source>
        <strain evidence="6">LMG 29325</strain>
    </source>
</reference>
<dbReference type="Gene3D" id="1.10.10.10">
    <property type="entry name" value="Winged helix-like DNA-binding domain superfamily/Winged helix DNA-binding domain"/>
    <property type="match status" value="1"/>
</dbReference>
<dbReference type="PRINTS" id="PR00039">
    <property type="entry name" value="HTHLYSR"/>
</dbReference>
<keyword evidence="3" id="KW-0238">DNA-binding</keyword>
<evidence type="ECO:0000313" key="7">
    <source>
        <dbReference type="Proteomes" id="UP000054596"/>
    </source>
</evidence>
<dbReference type="GO" id="GO:0003700">
    <property type="term" value="F:DNA-binding transcription factor activity"/>
    <property type="evidence" value="ECO:0007669"/>
    <property type="project" value="InterPro"/>
</dbReference>
<sequence length="301" mass="33050">MDRIEVMRMFIRVADSGNFSKVARVTGVSQPTVSKLIAGLEERLGVQLLRRTSRGLSLTDAGEDFYDSASAIVESVDDVEARVGKREASPSGMIRVALSPAFGRMEIVPHLPEFLSRYPDVSVEFDVSQRYVNLVEEGLDVAIRVGPLSDSALMARRIGSMTYLTTAAPSYLEKAGAPRTLDDLKGHNCIAFMSRDAARPWEFVGPEGPVEFIPQGRVRSNDAEYLRAAVLAGLGIGHNAGWLYARDVADGRLDSLLEEFAPPPFPIHAVWSGSRRLAGKTRVFIDFLAELFADNPLLRVR</sequence>
<evidence type="ECO:0000256" key="4">
    <source>
        <dbReference type="ARBA" id="ARBA00023163"/>
    </source>
</evidence>
<evidence type="ECO:0000256" key="2">
    <source>
        <dbReference type="ARBA" id="ARBA00023015"/>
    </source>
</evidence>
<dbReference type="InterPro" id="IPR000847">
    <property type="entry name" value="LysR_HTH_N"/>
</dbReference>
<protein>
    <submittedName>
        <fullName evidence="6">LysR family transcriptional regulator</fullName>
    </submittedName>
</protein>
<comment type="similarity">
    <text evidence="1">Belongs to the LysR transcriptional regulatory family.</text>
</comment>
<evidence type="ECO:0000256" key="3">
    <source>
        <dbReference type="ARBA" id="ARBA00023125"/>
    </source>
</evidence>
<dbReference type="InterPro" id="IPR005119">
    <property type="entry name" value="LysR_subst-bd"/>
</dbReference>
<keyword evidence="4" id="KW-0804">Transcription</keyword>
<dbReference type="Proteomes" id="UP000054596">
    <property type="component" value="Unassembled WGS sequence"/>
</dbReference>
<dbReference type="SUPFAM" id="SSF53850">
    <property type="entry name" value="Periplasmic binding protein-like II"/>
    <property type="match status" value="1"/>
</dbReference>
<dbReference type="GO" id="GO:0003677">
    <property type="term" value="F:DNA binding"/>
    <property type="evidence" value="ECO:0007669"/>
    <property type="project" value="UniProtKB-KW"/>
</dbReference>
<dbReference type="RefSeq" id="WP_159462588.1">
    <property type="nucleotide sequence ID" value="NZ_FCOJ02000018.1"/>
</dbReference>
<evidence type="ECO:0000256" key="1">
    <source>
        <dbReference type="ARBA" id="ARBA00009437"/>
    </source>
</evidence>
<feature type="domain" description="HTH lysR-type" evidence="5">
    <location>
        <begin position="1"/>
        <end position="59"/>
    </location>
</feature>
<dbReference type="PROSITE" id="PS50931">
    <property type="entry name" value="HTH_LYSR"/>
    <property type="match status" value="1"/>
</dbReference>
<proteinExistence type="inferred from homology"/>
<organism evidence="6 7">
    <name type="scientific">Caballeronia glebae</name>
    <dbReference type="NCBI Taxonomy" id="1777143"/>
    <lineage>
        <taxon>Bacteria</taxon>
        <taxon>Pseudomonadati</taxon>
        <taxon>Pseudomonadota</taxon>
        <taxon>Betaproteobacteria</taxon>
        <taxon>Burkholderiales</taxon>
        <taxon>Burkholderiaceae</taxon>
        <taxon>Caballeronia</taxon>
    </lineage>
</organism>
<dbReference type="OrthoDB" id="8928056at2"/>
<dbReference type="FunFam" id="1.10.10.10:FF:000001">
    <property type="entry name" value="LysR family transcriptional regulator"/>
    <property type="match status" value="1"/>
</dbReference>
<dbReference type="InterPro" id="IPR036390">
    <property type="entry name" value="WH_DNA-bd_sf"/>
</dbReference>
<comment type="caution">
    <text evidence="6">The sequence shown here is derived from an EMBL/GenBank/DDBJ whole genome shotgun (WGS) entry which is preliminary data.</text>
</comment>
<evidence type="ECO:0000259" key="5">
    <source>
        <dbReference type="PROSITE" id="PS50931"/>
    </source>
</evidence>
<dbReference type="InterPro" id="IPR036388">
    <property type="entry name" value="WH-like_DNA-bd_sf"/>
</dbReference>
<accession>A0A158ASY7</accession>
<dbReference type="Pfam" id="PF03466">
    <property type="entry name" value="LysR_substrate"/>
    <property type="match status" value="1"/>
</dbReference>
<gene>
    <name evidence="6" type="ORF">AWB82_02936</name>
</gene>
<dbReference type="Pfam" id="PF00126">
    <property type="entry name" value="HTH_1"/>
    <property type="match status" value="1"/>
</dbReference>
<dbReference type="PANTHER" id="PTHR30537">
    <property type="entry name" value="HTH-TYPE TRANSCRIPTIONAL REGULATOR"/>
    <property type="match status" value="1"/>
</dbReference>
<keyword evidence="2" id="KW-0805">Transcription regulation</keyword>
<dbReference type="PANTHER" id="PTHR30537:SF80">
    <property type="entry name" value="TRANSCRIPTIONAL REGULATOR"/>
    <property type="match status" value="1"/>
</dbReference>
<evidence type="ECO:0000313" key="6">
    <source>
        <dbReference type="EMBL" id="SAK61058.1"/>
    </source>
</evidence>
<dbReference type="AlphaFoldDB" id="A0A158ASY7"/>
<dbReference type="InterPro" id="IPR058163">
    <property type="entry name" value="LysR-type_TF_proteobact-type"/>
</dbReference>
<keyword evidence="7" id="KW-1185">Reference proteome</keyword>
<dbReference type="EMBL" id="FCOJ02000018">
    <property type="protein sequence ID" value="SAK61058.1"/>
    <property type="molecule type" value="Genomic_DNA"/>
</dbReference>
<dbReference type="SUPFAM" id="SSF46785">
    <property type="entry name" value="Winged helix' DNA-binding domain"/>
    <property type="match status" value="1"/>
</dbReference>
<dbReference type="Gene3D" id="3.40.190.290">
    <property type="match status" value="1"/>
</dbReference>
<dbReference type="CDD" id="cd08422">
    <property type="entry name" value="PBP2_CrgA_like"/>
    <property type="match status" value="1"/>
</dbReference>
<name>A0A158ASY7_9BURK</name>
<dbReference type="STRING" id="1777143.AWB82_02936"/>